<name>A0A8J7LU12_9FLAO</name>
<proteinExistence type="predicted"/>
<sequence length="254" mass="29791">MKHIILALSFTSVFLVSCKDKEDKKSPVLTQETTDRSQPNESDWIYLFDGSSTKGWRAYNGDTLPAGWVIKNGELTFDTEKRTEANRKGGKDIVYAAEEFDDFELYWEWKIPEGGNSGLMYHVKEGDWPPYEVSPEYQMLDDFKWEEINNAILEEWQKTGADYAMYVPDLSQKIAKPAMEWNTSRIIFTAEKVEHWLNGKKLLEFVPWSEDWETRKKTGKWKDYPKYGTFKSGYIAIQDHDSPLWLRNIKIKKL</sequence>
<gene>
    <name evidence="2" type="ORF">JF259_13220</name>
</gene>
<dbReference type="Pfam" id="PF06439">
    <property type="entry name" value="3keto-disac_hyd"/>
    <property type="match status" value="1"/>
</dbReference>
<feature type="domain" description="3-keto-alpha-glucoside-1,2-lyase/3-keto-2-hydroxy-glucal hydratase" evidence="1">
    <location>
        <begin position="43"/>
        <end position="252"/>
    </location>
</feature>
<accession>A0A8J7LU12</accession>
<reference evidence="2" key="1">
    <citation type="submission" date="2020-12" db="EMBL/GenBank/DDBJ databases">
        <title>Snuella sp. nov., isolated from sediment in Incheon.</title>
        <authorList>
            <person name="Kim W."/>
        </authorList>
    </citation>
    <scope>NUCLEOTIDE SEQUENCE</scope>
    <source>
        <strain evidence="2">CAU 1569</strain>
    </source>
</reference>
<evidence type="ECO:0000313" key="2">
    <source>
        <dbReference type="EMBL" id="MBJ6369051.1"/>
    </source>
</evidence>
<organism evidence="2 3">
    <name type="scientific">Snuella sedimenti</name>
    <dbReference type="NCBI Taxonomy" id="2798802"/>
    <lineage>
        <taxon>Bacteria</taxon>
        <taxon>Pseudomonadati</taxon>
        <taxon>Bacteroidota</taxon>
        <taxon>Flavobacteriia</taxon>
        <taxon>Flavobacteriales</taxon>
        <taxon>Flavobacteriaceae</taxon>
        <taxon>Snuella</taxon>
    </lineage>
</organism>
<dbReference type="RefSeq" id="WP_199115813.1">
    <property type="nucleotide sequence ID" value="NZ_JAELVQ010000019.1"/>
</dbReference>
<keyword evidence="3" id="KW-1185">Reference proteome</keyword>
<dbReference type="InterPro" id="IPR010496">
    <property type="entry name" value="AL/BT2_dom"/>
</dbReference>
<dbReference type="EMBL" id="JAELVQ010000019">
    <property type="protein sequence ID" value="MBJ6369051.1"/>
    <property type="molecule type" value="Genomic_DNA"/>
</dbReference>
<evidence type="ECO:0000313" key="3">
    <source>
        <dbReference type="Proteomes" id="UP000610931"/>
    </source>
</evidence>
<dbReference type="PROSITE" id="PS51257">
    <property type="entry name" value="PROKAR_LIPOPROTEIN"/>
    <property type="match status" value="1"/>
</dbReference>
<comment type="caution">
    <text evidence="2">The sequence shown here is derived from an EMBL/GenBank/DDBJ whole genome shotgun (WGS) entry which is preliminary data.</text>
</comment>
<evidence type="ECO:0000259" key="1">
    <source>
        <dbReference type="Pfam" id="PF06439"/>
    </source>
</evidence>
<dbReference type="AlphaFoldDB" id="A0A8J7LU12"/>
<dbReference type="Gene3D" id="2.60.120.560">
    <property type="entry name" value="Exo-inulinase, domain 1"/>
    <property type="match status" value="1"/>
</dbReference>
<dbReference type="GO" id="GO:0016787">
    <property type="term" value="F:hydrolase activity"/>
    <property type="evidence" value="ECO:0007669"/>
    <property type="project" value="InterPro"/>
</dbReference>
<protein>
    <submittedName>
        <fullName evidence="2">DUF1080 domain-containing protein</fullName>
    </submittedName>
</protein>
<dbReference type="Proteomes" id="UP000610931">
    <property type="component" value="Unassembled WGS sequence"/>
</dbReference>